<evidence type="ECO:0000256" key="7">
    <source>
        <dbReference type="ARBA" id="ARBA00023065"/>
    </source>
</evidence>
<keyword evidence="9" id="KW-0496">Mitochondrion</keyword>
<dbReference type="Gene3D" id="1.20.58.340">
    <property type="entry name" value="Magnesium transport protein CorA, transmembrane region"/>
    <property type="match status" value="2"/>
</dbReference>
<dbReference type="eggNOG" id="KOG2662">
    <property type="taxonomic scope" value="Eukaryota"/>
</dbReference>
<evidence type="ECO:0000256" key="6">
    <source>
        <dbReference type="ARBA" id="ARBA00022989"/>
    </source>
</evidence>
<dbReference type="VEuPathDB" id="FungiDB:SDRG_15646"/>
<dbReference type="Gene3D" id="2.40.128.330">
    <property type="match status" value="1"/>
</dbReference>
<evidence type="ECO:0000256" key="9">
    <source>
        <dbReference type="RuleBase" id="RU366042"/>
    </source>
</evidence>
<dbReference type="EMBL" id="JH767228">
    <property type="protein sequence ID" value="EQC26555.1"/>
    <property type="molecule type" value="Genomic_DNA"/>
</dbReference>
<dbReference type="OMA" id="QREDIFW"/>
<organism evidence="10 11">
    <name type="scientific">Saprolegnia diclina (strain VS20)</name>
    <dbReference type="NCBI Taxonomy" id="1156394"/>
    <lineage>
        <taxon>Eukaryota</taxon>
        <taxon>Sar</taxon>
        <taxon>Stramenopiles</taxon>
        <taxon>Oomycota</taxon>
        <taxon>Saprolegniomycetes</taxon>
        <taxon>Saprolegniales</taxon>
        <taxon>Saprolegniaceae</taxon>
        <taxon>Saprolegnia</taxon>
    </lineage>
</organism>
<dbReference type="PANTHER" id="PTHR13890:SF0">
    <property type="entry name" value="MAGNESIUM TRANSPORTER MRS2 HOMOLOG, MITOCHONDRIAL"/>
    <property type="match status" value="1"/>
</dbReference>
<comment type="similarity">
    <text evidence="9">Belongs to the CorA metal ion transporter (MIT) (TC 1.A.35) family.</text>
</comment>
<dbReference type="GeneID" id="19956373"/>
<feature type="transmembrane region" description="Helical" evidence="9">
    <location>
        <begin position="257"/>
        <end position="281"/>
    </location>
</feature>
<evidence type="ECO:0000256" key="4">
    <source>
        <dbReference type="ARBA" id="ARBA00022842"/>
    </source>
</evidence>
<keyword evidence="5" id="KW-0809">Transit peptide</keyword>
<keyword evidence="7 9" id="KW-0406">Ion transport</keyword>
<dbReference type="InParanoid" id="T0PZN6"/>
<evidence type="ECO:0000256" key="2">
    <source>
        <dbReference type="ARBA" id="ARBA00022448"/>
    </source>
</evidence>
<dbReference type="CDD" id="cd12823">
    <property type="entry name" value="Mrs2_Mfm1p-like"/>
    <property type="match status" value="1"/>
</dbReference>
<keyword evidence="3 9" id="KW-0812">Transmembrane</keyword>
<dbReference type="GO" id="GO:0005743">
    <property type="term" value="C:mitochondrial inner membrane"/>
    <property type="evidence" value="ECO:0007669"/>
    <property type="project" value="UniProtKB-SubCell"/>
</dbReference>
<dbReference type="FunCoup" id="T0PZN6">
    <property type="interactions" value="93"/>
</dbReference>
<dbReference type="Proteomes" id="UP000030762">
    <property type="component" value="Unassembled WGS sequence"/>
</dbReference>
<dbReference type="InterPro" id="IPR039204">
    <property type="entry name" value="MRS2-like"/>
</dbReference>
<feature type="transmembrane region" description="Helical" evidence="9">
    <location>
        <begin position="220"/>
        <end position="245"/>
    </location>
</feature>
<comment type="subcellular location">
    <subcellularLocation>
        <location evidence="1">Membrane</location>
        <topology evidence="1">Multi-pass membrane protein</topology>
    </subcellularLocation>
    <subcellularLocation>
        <location evidence="9">Mitochondrion inner membrane</location>
        <topology evidence="9">Multi-pass membrane protein</topology>
    </subcellularLocation>
</comment>
<name>T0PZN6_SAPDV</name>
<evidence type="ECO:0000256" key="8">
    <source>
        <dbReference type="ARBA" id="ARBA00023136"/>
    </source>
</evidence>
<evidence type="ECO:0000313" key="10">
    <source>
        <dbReference type="EMBL" id="EQC26555.1"/>
    </source>
</evidence>
<dbReference type="RefSeq" id="XP_008620048.1">
    <property type="nucleotide sequence ID" value="XM_008621826.1"/>
</dbReference>
<accession>T0PZN6</accession>
<evidence type="ECO:0000256" key="1">
    <source>
        <dbReference type="ARBA" id="ARBA00004141"/>
    </source>
</evidence>
<dbReference type="GO" id="GO:0015095">
    <property type="term" value="F:magnesium ion transmembrane transporter activity"/>
    <property type="evidence" value="ECO:0007669"/>
    <property type="project" value="TreeGrafter"/>
</dbReference>
<dbReference type="PANTHER" id="PTHR13890">
    <property type="entry name" value="RNA SPLICING PROTEIN MRS2, MITOCHONDRIAL"/>
    <property type="match status" value="1"/>
</dbReference>
<reference evidence="10 11" key="1">
    <citation type="submission" date="2012-04" db="EMBL/GenBank/DDBJ databases">
        <title>The Genome Sequence of Saprolegnia declina VS20.</title>
        <authorList>
            <consortium name="The Broad Institute Genome Sequencing Platform"/>
            <person name="Russ C."/>
            <person name="Nusbaum C."/>
            <person name="Tyler B."/>
            <person name="van West P."/>
            <person name="Dieguez-Uribeondo J."/>
            <person name="de Bruijn I."/>
            <person name="Tripathy S."/>
            <person name="Jiang R."/>
            <person name="Young S.K."/>
            <person name="Zeng Q."/>
            <person name="Gargeya S."/>
            <person name="Fitzgerald M."/>
            <person name="Haas B."/>
            <person name="Abouelleil A."/>
            <person name="Alvarado L."/>
            <person name="Arachchi H.M."/>
            <person name="Berlin A."/>
            <person name="Chapman S.B."/>
            <person name="Goldberg J."/>
            <person name="Griggs A."/>
            <person name="Gujja S."/>
            <person name="Hansen M."/>
            <person name="Howarth C."/>
            <person name="Imamovic A."/>
            <person name="Larimer J."/>
            <person name="McCowen C."/>
            <person name="Montmayeur A."/>
            <person name="Murphy C."/>
            <person name="Neiman D."/>
            <person name="Pearson M."/>
            <person name="Priest M."/>
            <person name="Roberts A."/>
            <person name="Saif S."/>
            <person name="Shea T."/>
            <person name="Sisk P."/>
            <person name="Sykes S."/>
            <person name="Wortman J."/>
            <person name="Nusbaum C."/>
            <person name="Birren B."/>
        </authorList>
    </citation>
    <scope>NUCLEOTIDE SEQUENCE [LARGE SCALE GENOMIC DNA]</scope>
    <source>
        <strain evidence="10 11">VS20</strain>
    </source>
</reference>
<keyword evidence="4 9" id="KW-0460">Magnesium</keyword>
<dbReference type="SUPFAM" id="SSF144083">
    <property type="entry name" value="Magnesium transport protein CorA, transmembrane region"/>
    <property type="match status" value="1"/>
</dbReference>
<evidence type="ECO:0000313" key="11">
    <source>
        <dbReference type="Proteomes" id="UP000030762"/>
    </source>
</evidence>
<dbReference type="Pfam" id="PF22099">
    <property type="entry name" value="MRS2-like"/>
    <property type="match status" value="1"/>
</dbReference>
<evidence type="ECO:0000256" key="5">
    <source>
        <dbReference type="ARBA" id="ARBA00022946"/>
    </source>
</evidence>
<keyword evidence="11" id="KW-1185">Reference proteome</keyword>
<keyword evidence="2 9" id="KW-0813">Transport</keyword>
<keyword evidence="9" id="KW-0999">Mitochondrion inner membrane</keyword>
<proteinExistence type="inferred from homology"/>
<evidence type="ECO:0000256" key="3">
    <source>
        <dbReference type="ARBA" id="ARBA00022692"/>
    </source>
</evidence>
<dbReference type="OrthoDB" id="10251508at2759"/>
<keyword evidence="8 9" id="KW-0472">Membrane</keyword>
<sequence length="290" mass="32392">MHMRDLRQLDEVFTVSNEPSLSVRRQAILLNADPIRAVILRDNCLVFLPSGADNLASKLDTLVQEHVKASNSERTPFELRALEVVLAAVCSGLVMDGDALLPTAQAAVERMSRPDLPMGDMEALRALKKSLHENSTRVGAVRRMLVEALDKEDDLRRMQLTVLDTSPVHETLATETVEAIIETYLHDLYATQTRVALMLQRIQSTEDMVLLQLQTKRNSLLVVDLTLSMVATLVAVPNFVVGGFGMNLDSTVQTTRYMFWIVFGFCIGFPILAFHVISVYLSRRGIVLRL</sequence>
<keyword evidence="6 9" id="KW-1133">Transmembrane helix</keyword>
<gene>
    <name evidence="10" type="ORF">SDRG_15646</name>
</gene>
<dbReference type="AlphaFoldDB" id="T0PZN6"/>
<dbReference type="InterPro" id="IPR045863">
    <property type="entry name" value="CorA_TM1_TM2"/>
</dbReference>
<protein>
    <recommendedName>
        <fullName evidence="9">Magnesium transporter</fullName>
    </recommendedName>
</protein>